<comment type="subunit">
    <text evidence="3">Monomer.</text>
</comment>
<sequence>MLAVRCYGDSNQPNLVLLHGFLGDKADWHDLMPRLSRHFHCVCIDLPGHGASPHIELVSPGFEQVAQLIQQTLAGIHIDKFHLLGYSLGGRIALHLAKLFPAQLLSVTLESCHPGLTIEAEKHARLQSDQQWHQLLTTCPISTFLARWYQQGVFADLSEVARSRLIERRQHNNPAALGAIYLATSLGLQQDLSNIPNQSAIKWHYFVGKDDSKFSNLAQAWQQQASITLHHFDNVGHNVHLANGQAFCERLIQQLIQDTQ</sequence>
<gene>
    <name evidence="3" type="primary">menH</name>
    <name evidence="5" type="ORF">BEL05_01850</name>
</gene>
<comment type="pathway">
    <text evidence="3">Quinol/quinone metabolism; 1,4-dihydroxy-2-naphthoate biosynthesis; 1,4-dihydroxy-2-naphthoate from chorismate: step 3/7.</text>
</comment>
<comment type="function">
    <text evidence="3">Catalyzes a proton abstraction reaction that results in 2,5-elimination of pyruvate from 2-succinyl-5-enolpyruvyl-6-hydroxy-3-cyclohexene-1-carboxylate (SEPHCHC) and the formation of 2-succinyl-6-hydroxy-2,4-cyclohexadiene-1-carboxylate (SHCHC).</text>
</comment>
<evidence type="ECO:0000259" key="4">
    <source>
        <dbReference type="Pfam" id="PF12697"/>
    </source>
</evidence>
<evidence type="ECO:0000313" key="5">
    <source>
        <dbReference type="EMBL" id="OEG74821.1"/>
    </source>
</evidence>
<dbReference type="AlphaFoldDB" id="A0A1E5IW74"/>
<dbReference type="InterPro" id="IPR000073">
    <property type="entry name" value="AB_hydrolase_1"/>
</dbReference>
<protein>
    <recommendedName>
        <fullName evidence="3">Putative 2-succinyl-6-hydroxy-2,4-cyclohexadiene-1-carboxylate synthase</fullName>
        <shortName evidence="3">SHCHC synthase</shortName>
        <ecNumber evidence="3">4.2.99.20</ecNumber>
    </recommendedName>
</protein>
<keyword evidence="1 3" id="KW-0474">Menaquinone biosynthesis</keyword>
<evidence type="ECO:0000256" key="3">
    <source>
        <dbReference type="HAMAP-Rule" id="MF_01660"/>
    </source>
</evidence>
<keyword evidence="2 3" id="KW-0456">Lyase</keyword>
<dbReference type="OrthoDB" id="9808398at2"/>
<dbReference type="InterPro" id="IPR022485">
    <property type="entry name" value="SHCHC_synthase_MenH"/>
</dbReference>
<evidence type="ECO:0000256" key="2">
    <source>
        <dbReference type="ARBA" id="ARBA00023239"/>
    </source>
</evidence>
<dbReference type="NCBIfam" id="TIGR03695">
    <property type="entry name" value="menH_SHCHC"/>
    <property type="match status" value="1"/>
</dbReference>
<dbReference type="Pfam" id="PF12697">
    <property type="entry name" value="Abhydrolase_6"/>
    <property type="match status" value="1"/>
</dbReference>
<dbReference type="UniPathway" id="UPA00079"/>
<dbReference type="InterPro" id="IPR029058">
    <property type="entry name" value="AB_hydrolase_fold"/>
</dbReference>
<reference evidence="5 6" key="1">
    <citation type="submission" date="2016-07" db="EMBL/GenBank/DDBJ databases">
        <title>Whole-genome of two Shewanella species isolated from a digestive organ of sea cucumber Apostichopus japonicus Selenka 1867.</title>
        <authorList>
            <person name="Hong H.-H."/>
            <person name="Choi H."/>
            <person name="Cheon S."/>
            <person name="Oh J.-S."/>
            <person name="Lee H.-G."/>
            <person name="Park C."/>
        </authorList>
    </citation>
    <scope>NUCLEOTIDE SEQUENCE [LARGE SCALE GENOMIC DNA]</scope>
    <source>
        <strain evidence="5 6">CSB03KR</strain>
    </source>
</reference>
<dbReference type="UniPathway" id="UPA01057">
    <property type="reaction ID" value="UER00900"/>
</dbReference>
<proteinExistence type="inferred from homology"/>
<dbReference type="EC" id="4.2.99.20" evidence="3"/>
<comment type="catalytic activity">
    <reaction evidence="3">
        <text>5-enolpyruvoyl-6-hydroxy-2-succinyl-cyclohex-3-ene-1-carboxylate = (1R,6R)-6-hydroxy-2-succinyl-cyclohexa-2,4-diene-1-carboxylate + pyruvate</text>
        <dbReference type="Rhea" id="RHEA:25597"/>
        <dbReference type="ChEBI" id="CHEBI:15361"/>
        <dbReference type="ChEBI" id="CHEBI:58689"/>
        <dbReference type="ChEBI" id="CHEBI:58818"/>
        <dbReference type="EC" id="4.2.99.20"/>
    </reaction>
</comment>
<dbReference type="PANTHER" id="PTHR42916">
    <property type="entry name" value="2-SUCCINYL-5-ENOLPYRUVYL-6-HYDROXY-3-CYCLOHEXENE-1-CARBOXYLATE SYNTHASE"/>
    <property type="match status" value="1"/>
</dbReference>
<dbReference type="GO" id="GO:0009234">
    <property type="term" value="P:menaquinone biosynthetic process"/>
    <property type="evidence" value="ECO:0007669"/>
    <property type="project" value="UniProtKB-UniRule"/>
</dbReference>
<dbReference type="PANTHER" id="PTHR42916:SF1">
    <property type="entry name" value="PROTEIN PHYLLO, CHLOROPLASTIC"/>
    <property type="match status" value="1"/>
</dbReference>
<evidence type="ECO:0000313" key="6">
    <source>
        <dbReference type="Proteomes" id="UP000095230"/>
    </source>
</evidence>
<dbReference type="STRING" id="23.BEL05_01850"/>
<name>A0A1E5IW74_SHECO</name>
<dbReference type="HAMAP" id="MF_01660">
    <property type="entry name" value="MenH"/>
    <property type="match status" value="1"/>
</dbReference>
<dbReference type="GO" id="GO:0070205">
    <property type="term" value="F:2-succinyl-6-hydroxy-2,4-cyclohexadiene-1-carboxylate synthase activity"/>
    <property type="evidence" value="ECO:0007669"/>
    <property type="project" value="UniProtKB-UniRule"/>
</dbReference>
<feature type="domain" description="AB hydrolase-1" evidence="4">
    <location>
        <begin position="15"/>
        <end position="249"/>
    </location>
</feature>
<comment type="caution">
    <text evidence="5">The sequence shown here is derived from an EMBL/GenBank/DDBJ whole genome shotgun (WGS) entry which is preliminary data.</text>
</comment>
<dbReference type="Gene3D" id="3.40.50.1820">
    <property type="entry name" value="alpha/beta hydrolase"/>
    <property type="match status" value="1"/>
</dbReference>
<comment type="similarity">
    <text evidence="3">Belongs to the AB hydrolase superfamily. MenH family.</text>
</comment>
<comment type="pathway">
    <text evidence="3">Quinol/quinone metabolism; menaquinone biosynthesis.</text>
</comment>
<accession>A0A1E5IW74</accession>
<dbReference type="Proteomes" id="UP000095230">
    <property type="component" value="Unassembled WGS sequence"/>
</dbReference>
<dbReference type="SUPFAM" id="SSF53474">
    <property type="entry name" value="alpha/beta-Hydrolases"/>
    <property type="match status" value="1"/>
</dbReference>
<organism evidence="5 6">
    <name type="scientific">Shewanella colwelliana</name>
    <name type="common">Alteromonas colwelliana</name>
    <dbReference type="NCBI Taxonomy" id="23"/>
    <lineage>
        <taxon>Bacteria</taxon>
        <taxon>Pseudomonadati</taxon>
        <taxon>Pseudomonadota</taxon>
        <taxon>Gammaproteobacteria</taxon>
        <taxon>Alteromonadales</taxon>
        <taxon>Shewanellaceae</taxon>
        <taxon>Shewanella</taxon>
    </lineage>
</organism>
<evidence type="ECO:0000256" key="1">
    <source>
        <dbReference type="ARBA" id="ARBA00022428"/>
    </source>
</evidence>
<dbReference type="EMBL" id="MCBT01000015">
    <property type="protein sequence ID" value="OEG74821.1"/>
    <property type="molecule type" value="Genomic_DNA"/>
</dbReference>